<feature type="region of interest" description="Disordered" evidence="4">
    <location>
        <begin position="724"/>
        <end position="750"/>
    </location>
</feature>
<feature type="compositionally biased region" description="Low complexity" evidence="4">
    <location>
        <begin position="2087"/>
        <end position="2103"/>
    </location>
</feature>
<dbReference type="SUPFAM" id="SSF51905">
    <property type="entry name" value="FAD/NAD(P)-binding domain"/>
    <property type="match status" value="1"/>
</dbReference>
<feature type="region of interest" description="Disordered" evidence="4">
    <location>
        <begin position="1099"/>
        <end position="1176"/>
    </location>
</feature>
<feature type="compositionally biased region" description="Low complexity" evidence="4">
    <location>
        <begin position="739"/>
        <end position="750"/>
    </location>
</feature>
<feature type="region of interest" description="Disordered" evidence="4">
    <location>
        <begin position="1277"/>
        <end position="1319"/>
    </location>
</feature>
<feature type="compositionally biased region" description="Gly residues" evidence="4">
    <location>
        <begin position="608"/>
        <end position="629"/>
    </location>
</feature>
<feature type="compositionally biased region" description="Acidic residues" evidence="4">
    <location>
        <begin position="1801"/>
        <end position="1817"/>
    </location>
</feature>
<feature type="compositionally biased region" description="Gly residues" evidence="4">
    <location>
        <begin position="2215"/>
        <end position="2225"/>
    </location>
</feature>
<feature type="region of interest" description="Disordered" evidence="4">
    <location>
        <begin position="1968"/>
        <end position="1997"/>
    </location>
</feature>
<feature type="compositionally biased region" description="Low complexity" evidence="4">
    <location>
        <begin position="1534"/>
        <end position="1543"/>
    </location>
</feature>
<sequence length="2242" mass="220462">MDRSDVLVVGAGPAGLLTTRALLAAGFQCLILEQSSDIGGWTREGVGPVEALQLSDANFNANAVLPPKPTVQDARSYLAAYASFYNLHDHTRLASKLVELRFEPRAGGTHGRWLAVYLDLQLGRRHTTAADFVVLCTGHTPPPEGCVSALLSPGEAHFAAGARVLAAQSATTRDVLGCEVHVIGDGASAVDTACSLALLLEDGGGGKGGGAVQLLLQQPPPLPGPTSSECSAASALPCAAAERIRLDGPQLVEAARRRALAAVLQPQYLLPPPKQCGGSTTRASGKRRFWGLLRGKAVDAPRTPYDGRRDDGGGPVASSRKPSAIAAAASAATAATAAAAAAGGGAPSPGDAPRVVLWAPSLFDPRFMPFLDQQTRRALLGNTADRRGVGAEHGAGVGDVSGSGLPIRTAAAAAAAAPAMELYRGIVHPDVPGLAFVGLQSHAASSPLVLELQAQWLAAHLAARLPQLPAEALRTDLQRQRAWRTEVLPPCPLSAPLEPLGCRTHEEHYVRQLTVDLEGVVLLSHVQSEEVGDEWEMGGRKAAGKREAEGVRAGTVGCWRRSAPRTPGVPEAAFAGSKAGGSVARLLFGCLALGARDESQRWEERPGPGWGGSDGGGGDGGGSRGGRSGSSGLIRAAQPRTSVPPAQPEPYLLPPPPSVVRGPTGRSSTGSGFGAAPGGAGGVLGRLSSRMLGLGGQGAQGGQAGQGQGDWHAFASQQHLRWQEWQGQEQPRRRPPSRGPSASSVGAAAAAAPTSSGHFILTVTSPPMAPYLQHKLHRAATAARRASASGAGPAASSRAAAGGTYTPPADTGVAPLRSLAAPASAPLWAGADGDSAEGWSGAAAVRAGGCRTGGGSGYAQLAPPPATEKFSLPAALSSPARPRGVPSGPASAAGLRSHNGGVGPGSGASAAGASCGPSGRSVEHDVSEGLRWMSEATGVDLSALVDVVTEEGPGLLAAPTHGRQPQQAAAAGHPLHAGAPLTPPPLTDERALHAGTPPSYAHIDPAADPPAYESCAAGGFSSSARSGRSAERPPAQPEMAAPLIVDVRYHGWAPTPGEELEVAVATDAALPAALEPRHGGGGGGGISVGLPRRLWSPCRDARRTSGSGAEPAAVTAPVAGLEEGRAHEPPPPPRVFRGHLRGSDRLADHLRSGYGDSGGGGGGGGGDGGGGGGGGGGDGGGGVAVSGAVELMSCQLAALRTHLCNPALFPFPTLADSPSASTPLPWPTSSRTTAATTAAVAAAAADDLTASGAWGHALPSSRPSTATSFALPAAVQPYNVPAGPPPATTTPTSPGSSLQPPGLEPGRQQQQPASAQAGIPQAAAAAAVAAAVGPRRLVRPGASTKGGGAGRRLPVRGSLTASCIFLGAGAAAAGAATAEGASAEAIAPEATAAETGGVPAAGVLAVGAGTAEAATGTATALAPTFTSAIATAASASTATAVASTLAATDAMSRFRLLLRRSSTSRSADAAAAGPASPSSEGSPDSPSSASCSNATPPRGGRRHGSGAAAGRPRCSALTPATVGSVMTNNYQPSAGGATTAAPPRSVNGDDASSSAAAALPSPAQPFSPDSPFLAASAPALTGFSAGGGGGGRGAADCGGARRMLRISLLSIGHGGSSGTGDGGSSSGGGSGSNRMASRGMLEEAAEDAVLPYSRRIGGGGGGGGSARGAAAGGSRRAEGPAALAATASEAVADKSWLGMRTPLASCELPPASRPPAATAAAGVGEASGGPALRLGDADGQGEFFGLGSMDLMLTLRRSYMASRLAAETAELEDVGLAAVQRLGGREQRRGRGRRSGHEAGEEGTGEDEGEGEEEEEEHLTALRGSIAPAGAGRAPCVPLVPNGPAPAFPLALTPHAAAGGWGLTPLAVRAAAAGALAPLSAPLPLPPSSGARGPPQTPCSAGPEVLQACAAGRRAAGLQGGGGGDGGGDSSHLGDGSKPLPLRQLHLHPSELGAPPQWLHSIQAQRPQPLHPRGAASGATAAATAATAGRPPRFSTLSLPAHATTCSLSALDDELLGAARWSAARRDATNPTNARGSGDGSGGGGGGGRLHAFSATPAPAPGPGSSGRTSSGRRLAGFKAGGSDGGPRSSASTSSSPIRTAASVPRADAPGALPATATASPVAATAAAPVPAAAAAATAASAAAATAERRGPAWAVRRASQARLDQVVGEVRRGNDGSYGQAIRVVAVVRVSSWLRVALHARKAAAAAAAAAAGEGDGGAAGPGVSGTAHSGDSSGGSWRDD</sequence>
<accession>A0A2J8AC39</accession>
<feature type="compositionally biased region" description="Pro residues" evidence="4">
    <location>
        <begin position="645"/>
        <end position="658"/>
    </location>
</feature>
<dbReference type="Pfam" id="PF13450">
    <property type="entry name" value="NAD_binding_8"/>
    <property type="match status" value="1"/>
</dbReference>
<feature type="compositionally biased region" description="Low complexity" evidence="4">
    <location>
        <begin position="2226"/>
        <end position="2242"/>
    </location>
</feature>
<dbReference type="Proteomes" id="UP000236333">
    <property type="component" value="Unassembled WGS sequence"/>
</dbReference>
<feature type="region of interest" description="Disordered" evidence="4">
    <location>
        <begin position="1611"/>
        <end position="1635"/>
    </location>
</feature>
<feature type="region of interest" description="Disordered" evidence="4">
    <location>
        <begin position="958"/>
        <end position="980"/>
    </location>
</feature>
<evidence type="ECO:0000313" key="6">
    <source>
        <dbReference type="Proteomes" id="UP000236333"/>
    </source>
</evidence>
<evidence type="ECO:0000256" key="3">
    <source>
        <dbReference type="ARBA" id="ARBA00023002"/>
    </source>
</evidence>
<feature type="region of interest" description="Disordered" evidence="4">
    <location>
        <begin position="2026"/>
        <end position="2109"/>
    </location>
</feature>
<feature type="compositionally biased region" description="Gly residues" evidence="4">
    <location>
        <begin position="1155"/>
        <end position="1176"/>
    </location>
</feature>
<feature type="compositionally biased region" description="Gly residues" evidence="4">
    <location>
        <begin position="1612"/>
        <end position="1631"/>
    </location>
</feature>
<feature type="compositionally biased region" description="Low complexity" evidence="4">
    <location>
        <begin position="961"/>
        <end position="980"/>
    </location>
</feature>
<feature type="compositionally biased region" description="Gly residues" evidence="4">
    <location>
        <begin position="1918"/>
        <end position="1929"/>
    </location>
</feature>
<dbReference type="PANTHER" id="PTHR23023">
    <property type="entry name" value="DIMETHYLANILINE MONOOXYGENASE"/>
    <property type="match status" value="1"/>
</dbReference>
<dbReference type="InterPro" id="IPR036188">
    <property type="entry name" value="FAD/NAD-bd_sf"/>
</dbReference>
<feature type="compositionally biased region" description="Low complexity" evidence="4">
    <location>
        <begin position="782"/>
        <end position="803"/>
    </location>
</feature>
<dbReference type="EMBL" id="PGGS01000067">
    <property type="protein sequence ID" value="PNH10085.1"/>
    <property type="molecule type" value="Genomic_DNA"/>
</dbReference>
<feature type="region of interest" description="Disordered" evidence="4">
    <location>
        <begin position="1015"/>
        <end position="1036"/>
    </location>
</feature>
<feature type="compositionally biased region" description="Gly residues" evidence="4">
    <location>
        <begin position="2037"/>
        <end position="2049"/>
    </location>
</feature>
<comment type="caution">
    <text evidence="5">The sequence shown here is derived from an EMBL/GenBank/DDBJ whole genome shotgun (WGS) entry which is preliminary data.</text>
</comment>
<feature type="compositionally biased region" description="Low complexity" evidence="4">
    <location>
        <begin position="1464"/>
        <end position="1498"/>
    </location>
</feature>
<feature type="compositionally biased region" description="Low complexity" evidence="4">
    <location>
        <begin position="1551"/>
        <end position="1567"/>
    </location>
</feature>
<name>A0A2J8AC39_9CHLO</name>
<dbReference type="GO" id="GO:0016491">
    <property type="term" value="F:oxidoreductase activity"/>
    <property type="evidence" value="ECO:0007669"/>
    <property type="project" value="UniProtKB-KW"/>
</dbReference>
<keyword evidence="6" id="KW-1185">Reference proteome</keyword>
<evidence type="ECO:0000256" key="4">
    <source>
        <dbReference type="SAM" id="MobiDB-lite"/>
    </source>
</evidence>
<feature type="compositionally biased region" description="Low complexity" evidence="4">
    <location>
        <begin position="1289"/>
        <end position="1319"/>
    </location>
</feature>
<keyword evidence="1" id="KW-0285">Flavoprotein</keyword>
<feature type="region of interest" description="Disordered" evidence="4">
    <location>
        <begin position="2210"/>
        <end position="2242"/>
    </location>
</feature>
<feature type="region of interest" description="Disordered" evidence="4">
    <location>
        <begin position="1916"/>
        <end position="1943"/>
    </location>
</feature>
<evidence type="ECO:0000256" key="1">
    <source>
        <dbReference type="ARBA" id="ARBA00022630"/>
    </source>
</evidence>
<feature type="region of interest" description="Disordered" evidence="4">
    <location>
        <begin position="598"/>
        <end position="677"/>
    </location>
</feature>
<feature type="compositionally biased region" description="Low complexity" evidence="4">
    <location>
        <begin position="1016"/>
        <end position="1027"/>
    </location>
</feature>
<feature type="region of interest" description="Disordered" evidence="4">
    <location>
        <begin position="1464"/>
        <end position="1572"/>
    </location>
</feature>
<feature type="region of interest" description="Disordered" evidence="4">
    <location>
        <begin position="858"/>
        <end position="923"/>
    </location>
</feature>
<organism evidence="5 6">
    <name type="scientific">Tetrabaena socialis</name>
    <dbReference type="NCBI Taxonomy" id="47790"/>
    <lineage>
        <taxon>Eukaryota</taxon>
        <taxon>Viridiplantae</taxon>
        <taxon>Chlorophyta</taxon>
        <taxon>core chlorophytes</taxon>
        <taxon>Chlorophyceae</taxon>
        <taxon>CS clade</taxon>
        <taxon>Chlamydomonadales</taxon>
        <taxon>Tetrabaenaceae</taxon>
        <taxon>Tetrabaena</taxon>
    </lineage>
</organism>
<feature type="compositionally biased region" description="Low complexity" evidence="4">
    <location>
        <begin position="907"/>
        <end position="919"/>
    </location>
</feature>
<feature type="compositionally biased region" description="Low complexity" evidence="4">
    <location>
        <begin position="661"/>
        <end position="670"/>
    </location>
</feature>
<dbReference type="Gene3D" id="3.50.50.60">
    <property type="entry name" value="FAD/NAD(P)-binding domain"/>
    <property type="match status" value="2"/>
</dbReference>
<evidence type="ECO:0000313" key="5">
    <source>
        <dbReference type="EMBL" id="PNH10085.1"/>
    </source>
</evidence>
<keyword evidence="2" id="KW-0274">FAD</keyword>
<evidence type="ECO:0008006" key="7">
    <source>
        <dbReference type="Google" id="ProtNLM"/>
    </source>
</evidence>
<dbReference type="OrthoDB" id="552902at2759"/>
<feature type="compositionally biased region" description="Low complexity" evidence="4">
    <location>
        <begin position="1972"/>
        <end position="1993"/>
    </location>
</feature>
<proteinExistence type="predicted"/>
<gene>
    <name evidence="5" type="ORF">TSOC_003211</name>
</gene>
<reference evidence="5 6" key="1">
    <citation type="journal article" date="2017" name="Mol. Biol. Evol.">
        <title>The 4-celled Tetrabaena socialis nuclear genome reveals the essential components for genetic control of cell number at the origin of multicellularity in the volvocine lineage.</title>
        <authorList>
            <person name="Featherston J."/>
            <person name="Arakaki Y."/>
            <person name="Hanschen E.R."/>
            <person name="Ferris P.J."/>
            <person name="Michod R.E."/>
            <person name="Olson B.J.S.C."/>
            <person name="Nozaki H."/>
            <person name="Durand P.M."/>
        </authorList>
    </citation>
    <scope>NUCLEOTIDE SEQUENCE [LARGE SCALE GENOMIC DNA]</scope>
    <source>
        <strain evidence="5 6">NIES-571</strain>
    </source>
</reference>
<dbReference type="InterPro" id="IPR050346">
    <property type="entry name" value="FMO-like"/>
</dbReference>
<feature type="compositionally biased region" description="Basic and acidic residues" evidence="4">
    <location>
        <begin position="1141"/>
        <end position="1151"/>
    </location>
</feature>
<protein>
    <recommendedName>
        <fullName evidence="7">Flavin-containing monooxygenase</fullName>
    </recommendedName>
</protein>
<feature type="region of interest" description="Disordered" evidence="4">
    <location>
        <begin position="300"/>
        <end position="321"/>
    </location>
</feature>
<feature type="region of interest" description="Disordered" evidence="4">
    <location>
        <begin position="1783"/>
        <end position="1819"/>
    </location>
</feature>
<feature type="region of interest" description="Disordered" evidence="4">
    <location>
        <begin position="782"/>
        <end position="806"/>
    </location>
</feature>
<evidence type="ECO:0000256" key="2">
    <source>
        <dbReference type="ARBA" id="ARBA00022827"/>
    </source>
</evidence>
<keyword evidence="3" id="KW-0560">Oxidoreductase</keyword>
<feature type="compositionally biased region" description="Basic and acidic residues" evidence="4">
    <location>
        <begin position="1783"/>
        <end position="1800"/>
    </location>
</feature>